<keyword evidence="3" id="KW-1185">Reference proteome</keyword>
<evidence type="ECO:0000313" key="3">
    <source>
        <dbReference type="Proteomes" id="UP001601197"/>
    </source>
</evidence>
<name>A0ABW6KQE9_9ACTN</name>
<dbReference type="InterPro" id="IPR058548">
    <property type="entry name" value="MlaB-like_STAS"/>
</dbReference>
<comment type="caution">
    <text evidence="2">The sequence shown here is derived from an EMBL/GenBank/DDBJ whole genome shotgun (WGS) entry which is preliminary data.</text>
</comment>
<dbReference type="Proteomes" id="UP001601197">
    <property type="component" value="Unassembled WGS sequence"/>
</dbReference>
<reference evidence="2 3" key="1">
    <citation type="submission" date="2024-10" db="EMBL/GenBank/DDBJ databases">
        <title>The Natural Products Discovery Center: Release of the First 8490 Sequenced Strains for Exploring Actinobacteria Biosynthetic Diversity.</title>
        <authorList>
            <person name="Kalkreuter E."/>
            <person name="Kautsar S.A."/>
            <person name="Yang D."/>
            <person name="Bader C.D."/>
            <person name="Teijaro C.N."/>
            <person name="Fluegel L."/>
            <person name="Davis C.M."/>
            <person name="Simpson J.R."/>
            <person name="Lauterbach L."/>
            <person name="Steele A.D."/>
            <person name="Gui C."/>
            <person name="Meng S."/>
            <person name="Li G."/>
            <person name="Viehrig K."/>
            <person name="Ye F."/>
            <person name="Su P."/>
            <person name="Kiefer A.F."/>
            <person name="Nichols A."/>
            <person name="Cepeda A.J."/>
            <person name="Yan W."/>
            <person name="Fan B."/>
            <person name="Jiang Y."/>
            <person name="Adhikari A."/>
            <person name="Zheng C.-J."/>
            <person name="Schuster L."/>
            <person name="Cowan T.M."/>
            <person name="Smanski M.J."/>
            <person name="Chevrette M.G."/>
            <person name="De Carvalho L.P.S."/>
            <person name="Shen B."/>
        </authorList>
    </citation>
    <scope>NUCLEOTIDE SEQUENCE [LARGE SCALE GENOMIC DNA]</scope>
    <source>
        <strain evidence="2 3">NPDC007147</strain>
    </source>
</reference>
<dbReference type="Pfam" id="PF13466">
    <property type="entry name" value="STAS_2"/>
    <property type="match status" value="1"/>
</dbReference>
<dbReference type="SUPFAM" id="SSF52091">
    <property type="entry name" value="SpoIIaa-like"/>
    <property type="match status" value="1"/>
</dbReference>
<dbReference type="InterPro" id="IPR036513">
    <property type="entry name" value="STAS_dom_sf"/>
</dbReference>
<dbReference type="InterPro" id="IPR002645">
    <property type="entry name" value="STAS_dom"/>
</dbReference>
<dbReference type="Gene3D" id="3.30.750.24">
    <property type="entry name" value="STAS domain"/>
    <property type="match status" value="1"/>
</dbReference>
<sequence length="109" mass="11777">MAAERFPAPAMAVRATDGRRAELILTGDIRAGLLRELERCLGAPPLSEADEWIVDMSEVTGIDLACAYALLQAAERQPETTTLTVRGARHAVQRTLHHAGLDAVAVMEK</sequence>
<evidence type="ECO:0000259" key="1">
    <source>
        <dbReference type="PROSITE" id="PS50801"/>
    </source>
</evidence>
<feature type="domain" description="STAS" evidence="1">
    <location>
        <begin position="53"/>
        <end position="109"/>
    </location>
</feature>
<evidence type="ECO:0000313" key="2">
    <source>
        <dbReference type="EMBL" id="MFE9168798.1"/>
    </source>
</evidence>
<proteinExistence type="predicted"/>
<gene>
    <name evidence="2" type="ORF">ACFYNZ_04585</name>
</gene>
<organism evidence="2 3">
    <name type="scientific">Streptomyces kebangsaanensis</name>
    <dbReference type="NCBI Taxonomy" id="864058"/>
    <lineage>
        <taxon>Bacteria</taxon>
        <taxon>Bacillati</taxon>
        <taxon>Actinomycetota</taxon>
        <taxon>Actinomycetes</taxon>
        <taxon>Kitasatosporales</taxon>
        <taxon>Streptomycetaceae</taxon>
        <taxon>Streptomyces</taxon>
    </lineage>
</organism>
<dbReference type="EMBL" id="JBIAFJ010000002">
    <property type="protein sequence ID" value="MFE9168798.1"/>
    <property type="molecule type" value="Genomic_DNA"/>
</dbReference>
<accession>A0ABW6KQE9</accession>
<protein>
    <submittedName>
        <fullName evidence="2">STAS domain-containing protein</fullName>
    </submittedName>
</protein>
<dbReference type="RefSeq" id="WP_388343203.1">
    <property type="nucleotide sequence ID" value="NZ_JBIAFJ010000002.1"/>
</dbReference>
<dbReference type="PROSITE" id="PS50801">
    <property type="entry name" value="STAS"/>
    <property type="match status" value="1"/>
</dbReference>